<dbReference type="AlphaFoldDB" id="A0A9D4RHN8"/>
<protein>
    <submittedName>
        <fullName evidence="1">Uncharacterized protein</fullName>
    </submittedName>
</protein>
<proteinExistence type="predicted"/>
<keyword evidence="2" id="KW-1185">Reference proteome</keyword>
<reference evidence="1" key="2">
    <citation type="submission" date="2020-11" db="EMBL/GenBank/DDBJ databases">
        <authorList>
            <person name="McCartney M.A."/>
            <person name="Auch B."/>
            <person name="Kono T."/>
            <person name="Mallez S."/>
            <person name="Becker A."/>
            <person name="Gohl D.M."/>
            <person name="Silverstein K.A.T."/>
            <person name="Koren S."/>
            <person name="Bechman K.B."/>
            <person name="Herman A."/>
            <person name="Abrahante J.E."/>
            <person name="Garbe J."/>
        </authorList>
    </citation>
    <scope>NUCLEOTIDE SEQUENCE</scope>
    <source>
        <strain evidence="1">Duluth1</strain>
        <tissue evidence="1">Whole animal</tissue>
    </source>
</reference>
<comment type="caution">
    <text evidence="1">The sequence shown here is derived from an EMBL/GenBank/DDBJ whole genome shotgun (WGS) entry which is preliminary data.</text>
</comment>
<evidence type="ECO:0000313" key="1">
    <source>
        <dbReference type="EMBL" id="KAH3867913.1"/>
    </source>
</evidence>
<accession>A0A9D4RHN8</accession>
<dbReference type="Proteomes" id="UP000828390">
    <property type="component" value="Unassembled WGS sequence"/>
</dbReference>
<gene>
    <name evidence="1" type="ORF">DPMN_031050</name>
</gene>
<dbReference type="EMBL" id="JAIWYP010000002">
    <property type="protein sequence ID" value="KAH3867913.1"/>
    <property type="molecule type" value="Genomic_DNA"/>
</dbReference>
<evidence type="ECO:0000313" key="2">
    <source>
        <dbReference type="Proteomes" id="UP000828390"/>
    </source>
</evidence>
<sequence length="94" mass="11439">MKEEEVQENKKEERKKKTTDKWIKLTEKENMNKRQRLDSMVTADEHTELVEVQEKIQKLMRMRRTLVAERSECTVFEEGGFLNEVQTFTRKYKI</sequence>
<organism evidence="1 2">
    <name type="scientific">Dreissena polymorpha</name>
    <name type="common">Zebra mussel</name>
    <name type="synonym">Mytilus polymorpha</name>
    <dbReference type="NCBI Taxonomy" id="45954"/>
    <lineage>
        <taxon>Eukaryota</taxon>
        <taxon>Metazoa</taxon>
        <taxon>Spiralia</taxon>
        <taxon>Lophotrochozoa</taxon>
        <taxon>Mollusca</taxon>
        <taxon>Bivalvia</taxon>
        <taxon>Autobranchia</taxon>
        <taxon>Heteroconchia</taxon>
        <taxon>Euheterodonta</taxon>
        <taxon>Imparidentia</taxon>
        <taxon>Neoheterodontei</taxon>
        <taxon>Myida</taxon>
        <taxon>Dreissenoidea</taxon>
        <taxon>Dreissenidae</taxon>
        <taxon>Dreissena</taxon>
    </lineage>
</organism>
<name>A0A9D4RHN8_DREPO</name>
<reference evidence="1" key="1">
    <citation type="journal article" date="2019" name="bioRxiv">
        <title>The Genome of the Zebra Mussel, Dreissena polymorpha: A Resource for Invasive Species Research.</title>
        <authorList>
            <person name="McCartney M.A."/>
            <person name="Auch B."/>
            <person name="Kono T."/>
            <person name="Mallez S."/>
            <person name="Zhang Y."/>
            <person name="Obille A."/>
            <person name="Becker A."/>
            <person name="Abrahante J.E."/>
            <person name="Garbe J."/>
            <person name="Badalamenti J.P."/>
            <person name="Herman A."/>
            <person name="Mangelson H."/>
            <person name="Liachko I."/>
            <person name="Sullivan S."/>
            <person name="Sone E.D."/>
            <person name="Koren S."/>
            <person name="Silverstein K.A.T."/>
            <person name="Beckman K.B."/>
            <person name="Gohl D.M."/>
        </authorList>
    </citation>
    <scope>NUCLEOTIDE SEQUENCE</scope>
    <source>
        <strain evidence="1">Duluth1</strain>
        <tissue evidence="1">Whole animal</tissue>
    </source>
</reference>